<keyword evidence="9 15" id="KW-0067">ATP-binding</keyword>
<dbReference type="GO" id="GO:0009113">
    <property type="term" value="P:purine nucleobase biosynthetic process"/>
    <property type="evidence" value="ECO:0007669"/>
    <property type="project" value="InterPro"/>
</dbReference>
<keyword evidence="5 14" id="KW-0436">Ligase</keyword>
<dbReference type="SUPFAM" id="SSF56059">
    <property type="entry name" value="Glutathione synthetase ATP-binding domain-like"/>
    <property type="match status" value="1"/>
</dbReference>
<comment type="pathway">
    <text evidence="3 14">Purine metabolism; IMP biosynthesis via de novo pathway; N(1)-(5-phospho-D-ribosyl)glycinamide from 5-phospho-alpha-D-ribose 1-diphosphate: step 2/2.</text>
</comment>
<evidence type="ECO:0000259" key="16">
    <source>
        <dbReference type="PROSITE" id="PS50975"/>
    </source>
</evidence>
<name>A0AAC9RIC8_9CLOT</name>
<evidence type="ECO:0000256" key="3">
    <source>
        <dbReference type="ARBA" id="ARBA00005174"/>
    </source>
</evidence>
<evidence type="ECO:0000313" key="20">
    <source>
        <dbReference type="Proteomes" id="UP000192478"/>
    </source>
</evidence>
<dbReference type="EMBL" id="CP020559">
    <property type="protein sequence ID" value="ARE86094.1"/>
    <property type="molecule type" value="Genomic_DNA"/>
</dbReference>
<evidence type="ECO:0000256" key="6">
    <source>
        <dbReference type="ARBA" id="ARBA00022723"/>
    </source>
</evidence>
<keyword evidence="10" id="KW-0464">Manganese</keyword>
<dbReference type="EMBL" id="CP017603">
    <property type="protein sequence ID" value="AOY75768.1"/>
    <property type="molecule type" value="Genomic_DNA"/>
</dbReference>
<dbReference type="HAMAP" id="MF_00138">
    <property type="entry name" value="GARS"/>
    <property type="match status" value="1"/>
</dbReference>
<evidence type="ECO:0000256" key="8">
    <source>
        <dbReference type="ARBA" id="ARBA00022755"/>
    </source>
</evidence>
<evidence type="ECO:0000256" key="15">
    <source>
        <dbReference type="PROSITE-ProRule" id="PRU00409"/>
    </source>
</evidence>
<dbReference type="PANTHER" id="PTHR43472:SF1">
    <property type="entry name" value="PHOSPHORIBOSYLAMINE--GLYCINE LIGASE, CHLOROPLASTIC"/>
    <property type="match status" value="1"/>
</dbReference>
<dbReference type="PROSITE" id="PS00184">
    <property type="entry name" value="GARS"/>
    <property type="match status" value="1"/>
</dbReference>
<dbReference type="InterPro" id="IPR013815">
    <property type="entry name" value="ATP_grasp_subdomain_1"/>
</dbReference>
<comment type="cofactor">
    <cofactor evidence="2">
        <name>Mg(2+)</name>
        <dbReference type="ChEBI" id="CHEBI:18420"/>
    </cofactor>
</comment>
<keyword evidence="7 15" id="KW-0547">Nucleotide-binding</keyword>
<evidence type="ECO:0000256" key="4">
    <source>
        <dbReference type="ARBA" id="ARBA00013255"/>
    </source>
</evidence>
<dbReference type="InterPro" id="IPR016185">
    <property type="entry name" value="PreATP-grasp_dom_sf"/>
</dbReference>
<dbReference type="FunFam" id="3.30.470.20:FF:000018">
    <property type="entry name" value="Trifunctional purine biosynthetic protein adenosine-3"/>
    <property type="match status" value="1"/>
</dbReference>
<dbReference type="FunFam" id="3.40.50.20:FF:000006">
    <property type="entry name" value="Phosphoribosylamine--glycine ligase, chloroplastic"/>
    <property type="match status" value="1"/>
</dbReference>
<evidence type="ECO:0000256" key="7">
    <source>
        <dbReference type="ARBA" id="ARBA00022741"/>
    </source>
</evidence>
<dbReference type="Gene3D" id="3.90.600.10">
    <property type="entry name" value="Phosphoribosylglycinamide synthetase, C-terminal domain"/>
    <property type="match status" value="1"/>
</dbReference>
<dbReference type="Pfam" id="PF01071">
    <property type="entry name" value="GARS_A"/>
    <property type="match status" value="1"/>
</dbReference>
<dbReference type="FunFam" id="3.90.600.10:FF:000001">
    <property type="entry name" value="Trifunctional purine biosynthetic protein adenosine-3"/>
    <property type="match status" value="1"/>
</dbReference>
<accession>A0AAC9RIC8</accession>
<dbReference type="InterPro" id="IPR037123">
    <property type="entry name" value="PRibGlycinamide_synth_C_sf"/>
</dbReference>
<dbReference type="SUPFAM" id="SSF52440">
    <property type="entry name" value="PreATP-grasp domain"/>
    <property type="match status" value="1"/>
</dbReference>
<organism evidence="18 20">
    <name type="scientific">Clostridium formicaceticum</name>
    <dbReference type="NCBI Taxonomy" id="1497"/>
    <lineage>
        <taxon>Bacteria</taxon>
        <taxon>Bacillati</taxon>
        <taxon>Bacillota</taxon>
        <taxon>Clostridia</taxon>
        <taxon>Eubacteriales</taxon>
        <taxon>Clostridiaceae</taxon>
        <taxon>Clostridium</taxon>
    </lineage>
</organism>
<dbReference type="SMART" id="SM01209">
    <property type="entry name" value="GARS_A"/>
    <property type="match status" value="1"/>
</dbReference>
<dbReference type="InterPro" id="IPR020559">
    <property type="entry name" value="PRibGlycinamide_synth_CS"/>
</dbReference>
<dbReference type="InterPro" id="IPR020560">
    <property type="entry name" value="PRibGlycinamide_synth_C-dom"/>
</dbReference>
<dbReference type="Pfam" id="PF02844">
    <property type="entry name" value="GARS_N"/>
    <property type="match status" value="1"/>
</dbReference>
<comment type="similarity">
    <text evidence="11 14">Belongs to the GARS family.</text>
</comment>
<dbReference type="EC" id="6.3.4.13" evidence="4 14"/>
<dbReference type="GO" id="GO:0046872">
    <property type="term" value="F:metal ion binding"/>
    <property type="evidence" value="ECO:0007669"/>
    <property type="project" value="UniProtKB-KW"/>
</dbReference>
<dbReference type="Gene3D" id="3.30.470.20">
    <property type="entry name" value="ATP-grasp fold, B domain"/>
    <property type="match status" value="1"/>
</dbReference>
<dbReference type="GO" id="GO:0006189">
    <property type="term" value="P:'de novo' IMP biosynthetic process"/>
    <property type="evidence" value="ECO:0007669"/>
    <property type="project" value="UniProtKB-UniRule"/>
</dbReference>
<evidence type="ECO:0000256" key="1">
    <source>
        <dbReference type="ARBA" id="ARBA00001936"/>
    </source>
</evidence>
<dbReference type="AlphaFoldDB" id="A0AAC9RIC8"/>
<keyword evidence="6" id="KW-0479">Metal-binding</keyword>
<dbReference type="InterPro" id="IPR020561">
    <property type="entry name" value="PRibGlycinamid_synth_ATP-grasp"/>
</dbReference>
<dbReference type="InterPro" id="IPR011761">
    <property type="entry name" value="ATP-grasp"/>
</dbReference>
<dbReference type="Gene3D" id="3.40.50.20">
    <property type="match status" value="1"/>
</dbReference>
<evidence type="ECO:0000256" key="5">
    <source>
        <dbReference type="ARBA" id="ARBA00022598"/>
    </source>
</evidence>
<evidence type="ECO:0000256" key="9">
    <source>
        <dbReference type="ARBA" id="ARBA00022840"/>
    </source>
</evidence>
<comment type="cofactor">
    <cofactor evidence="1">
        <name>Mn(2+)</name>
        <dbReference type="ChEBI" id="CHEBI:29035"/>
    </cofactor>
</comment>
<keyword evidence="19" id="KW-1185">Reference proteome</keyword>
<evidence type="ECO:0000256" key="10">
    <source>
        <dbReference type="ARBA" id="ARBA00023211"/>
    </source>
</evidence>
<evidence type="ECO:0000256" key="13">
    <source>
        <dbReference type="ARBA" id="ARBA00042864"/>
    </source>
</evidence>
<dbReference type="PROSITE" id="PS50975">
    <property type="entry name" value="ATP_GRASP"/>
    <property type="match status" value="1"/>
</dbReference>
<evidence type="ECO:0000313" key="19">
    <source>
        <dbReference type="Proteomes" id="UP000177894"/>
    </source>
</evidence>
<proteinExistence type="inferred from homology"/>
<evidence type="ECO:0000256" key="11">
    <source>
        <dbReference type="ARBA" id="ARBA00038345"/>
    </source>
</evidence>
<dbReference type="RefSeq" id="WP_070966112.1">
    <property type="nucleotide sequence ID" value="NZ_CP017603.1"/>
</dbReference>
<dbReference type="Pfam" id="PF02843">
    <property type="entry name" value="GARS_C"/>
    <property type="match status" value="1"/>
</dbReference>
<dbReference type="GO" id="GO:0004637">
    <property type="term" value="F:phosphoribosylamine-glycine ligase activity"/>
    <property type="evidence" value="ECO:0007669"/>
    <property type="project" value="UniProtKB-UniRule"/>
</dbReference>
<evidence type="ECO:0000256" key="2">
    <source>
        <dbReference type="ARBA" id="ARBA00001946"/>
    </source>
</evidence>
<dbReference type="SUPFAM" id="SSF51246">
    <property type="entry name" value="Rudiment single hybrid motif"/>
    <property type="match status" value="1"/>
</dbReference>
<evidence type="ECO:0000256" key="12">
    <source>
        <dbReference type="ARBA" id="ARBA00042242"/>
    </source>
</evidence>
<dbReference type="KEGG" id="cfm:BJL90_07570"/>
<dbReference type="InterPro" id="IPR020562">
    <property type="entry name" value="PRibGlycinamide_synth_N"/>
</dbReference>
<dbReference type="SMART" id="SM01210">
    <property type="entry name" value="GARS_C"/>
    <property type="match status" value="1"/>
</dbReference>
<dbReference type="NCBIfam" id="TIGR00877">
    <property type="entry name" value="purD"/>
    <property type="match status" value="1"/>
</dbReference>
<evidence type="ECO:0000313" key="17">
    <source>
        <dbReference type="EMBL" id="AOY75768.1"/>
    </source>
</evidence>
<feature type="domain" description="ATP-grasp" evidence="16">
    <location>
        <begin position="107"/>
        <end position="313"/>
    </location>
</feature>
<protein>
    <recommendedName>
        <fullName evidence="4 14">Phosphoribosylamine--glycine ligase</fullName>
        <ecNumber evidence="4 14">6.3.4.13</ecNumber>
    </recommendedName>
    <alternativeName>
        <fullName evidence="14">GARS</fullName>
    </alternativeName>
    <alternativeName>
        <fullName evidence="12 14">Glycinamide ribonucleotide synthetase</fullName>
    </alternativeName>
    <alternativeName>
        <fullName evidence="13 14">Phosphoribosylglycinamide synthetase</fullName>
    </alternativeName>
</protein>
<evidence type="ECO:0000313" key="18">
    <source>
        <dbReference type="EMBL" id="ARE86094.1"/>
    </source>
</evidence>
<dbReference type="Proteomes" id="UP000192478">
    <property type="component" value="Chromosome"/>
</dbReference>
<comment type="catalytic activity">
    <reaction evidence="14">
        <text>5-phospho-beta-D-ribosylamine + glycine + ATP = N(1)-(5-phospho-beta-D-ribosyl)glycinamide + ADP + phosphate + H(+)</text>
        <dbReference type="Rhea" id="RHEA:17453"/>
        <dbReference type="ChEBI" id="CHEBI:15378"/>
        <dbReference type="ChEBI" id="CHEBI:30616"/>
        <dbReference type="ChEBI" id="CHEBI:43474"/>
        <dbReference type="ChEBI" id="CHEBI:57305"/>
        <dbReference type="ChEBI" id="CHEBI:58681"/>
        <dbReference type="ChEBI" id="CHEBI:143788"/>
        <dbReference type="ChEBI" id="CHEBI:456216"/>
        <dbReference type="EC" id="6.3.4.13"/>
    </reaction>
</comment>
<gene>
    <name evidence="14 18" type="primary">purD</name>
    <name evidence="17" type="ORF">BJL90_07570</name>
    <name evidence="18" type="ORF">CLFO_04100</name>
</gene>
<evidence type="ECO:0000256" key="14">
    <source>
        <dbReference type="HAMAP-Rule" id="MF_00138"/>
    </source>
</evidence>
<dbReference type="Gene3D" id="3.30.1490.20">
    <property type="entry name" value="ATP-grasp fold, A domain"/>
    <property type="match status" value="1"/>
</dbReference>
<dbReference type="Proteomes" id="UP000177894">
    <property type="component" value="Chromosome"/>
</dbReference>
<dbReference type="PANTHER" id="PTHR43472">
    <property type="entry name" value="PHOSPHORIBOSYLAMINE--GLYCINE LIGASE"/>
    <property type="match status" value="1"/>
</dbReference>
<dbReference type="InterPro" id="IPR011054">
    <property type="entry name" value="Rudment_hybrid_motif"/>
</dbReference>
<dbReference type="InterPro" id="IPR000115">
    <property type="entry name" value="PRibGlycinamide_synth"/>
</dbReference>
<sequence length="417" mass="45931">MRVLVIGNGGREHTIVWKLSQSPLVKEIYCAPGNPGIAQLAKCVEISVENIEELVAFSREMSIDVTIVGPEVPLVLGIADKFKQQGLKIIGPSQAAAQLEGSKAFSKDFMKKYRIPTAMYHEVHSYEEALATLKEYSFPVVIKADGLAAGKGVLICSNQQEAEKALEDILITKVFGSAGNKVVIEEFLEGIETSVLCFTDSKTIVPMVSSQDHKRIYDGDQGPNTGGMGTYSPNYVYTDEVAKIVERDILQPTLEGIQKENMDYKGIVFIGLMITKEGPKVLEYNVRFGDPETQVVLPRLDTDLMEIFLAMLEEKLSDIKINWNNKAVVCVVLASGGYPGDYEKGKEITGLEEVKENTIVFHAGTAMKEGKLVTNGGRVLGVTSWAQDIETAKKQAYMHVENIHFAGKTYRKDIAVR</sequence>
<reference evidence="17 19" key="1">
    <citation type="submission" date="2016-10" db="EMBL/GenBank/DDBJ databases">
        <title>Complete Genome Sequence of Acetogen Clostridium formicoaceticum ATCC 27076.</title>
        <authorList>
            <person name="Bao T."/>
            <person name="Cheng C."/>
            <person name="Zhao J."/>
            <person name="Yang S.-T."/>
            <person name="Wang J."/>
            <person name="Wang M."/>
        </authorList>
    </citation>
    <scope>NUCLEOTIDE SEQUENCE [LARGE SCALE GENOMIC DNA]</scope>
    <source>
        <strain evidence="17 19">ATCC 27076</strain>
    </source>
</reference>
<keyword evidence="8 14" id="KW-0658">Purine biosynthesis</keyword>
<reference evidence="18 20" key="2">
    <citation type="submission" date="2017-03" db="EMBL/GenBank/DDBJ databases">
        <title>Complete sequence of Clostridium formicaceticum DSM 92.</title>
        <authorList>
            <person name="Poehlein A."/>
            <person name="Karl M."/>
            <person name="Bengelsdorf F.R."/>
            <person name="Duerre P."/>
            <person name="Daniel R."/>
        </authorList>
    </citation>
    <scope>NUCLEOTIDE SEQUENCE [LARGE SCALE GENOMIC DNA]</scope>
    <source>
        <strain evidence="18 20">DSM 92</strain>
    </source>
</reference>
<dbReference type="GO" id="GO:0005524">
    <property type="term" value="F:ATP binding"/>
    <property type="evidence" value="ECO:0007669"/>
    <property type="project" value="UniProtKB-UniRule"/>
</dbReference>